<dbReference type="OrthoDB" id="10444921at2759"/>
<proteinExistence type="predicted"/>
<feature type="domain" description="SET" evidence="2">
    <location>
        <begin position="115"/>
        <end position="257"/>
    </location>
</feature>
<dbReference type="RefSeq" id="XP_002505758.1">
    <property type="nucleotide sequence ID" value="XM_002505712.1"/>
</dbReference>
<evidence type="ECO:0000256" key="1">
    <source>
        <dbReference type="SAM" id="MobiDB-lite"/>
    </source>
</evidence>
<dbReference type="KEGG" id="mis:MICPUN_63630"/>
<feature type="region of interest" description="Disordered" evidence="1">
    <location>
        <begin position="1"/>
        <end position="50"/>
    </location>
</feature>
<feature type="compositionally biased region" description="Pro residues" evidence="1">
    <location>
        <begin position="34"/>
        <end position="43"/>
    </location>
</feature>
<dbReference type="Pfam" id="PF00856">
    <property type="entry name" value="SET"/>
    <property type="match status" value="1"/>
</dbReference>
<dbReference type="AlphaFoldDB" id="C1EGG0"/>
<accession>C1EGG0</accession>
<dbReference type="InterPro" id="IPR046341">
    <property type="entry name" value="SET_dom_sf"/>
</dbReference>
<sequence length="300" mass="32442">MATFVSSRCAPRRAGPLCAMEKPPPPVKTSSPPTTRPKPPKPGPNQLMPKGRNVAERMFSAGGISQMRLYDGDQARLVAAVARHLQALREIPDFLPYLHVDVDAVREGPSTVCDGLGVFATRDLKPHEIVTLYPATNEVSLRAARDDDRAPASVWRSETYAEPKPDYAMFNGSTTWANAVLRLEADPTLPILPGFLGHLVNDACAPPSDADDIEHARRYLVKTTNETNCHAVPFPSGVVAIATSKEVRAGEELLMTYSFAFDGEFMSGVLKDPAKRKQMLTNAFATEMKVASGTPGGRGG</sequence>
<evidence type="ECO:0000259" key="2">
    <source>
        <dbReference type="Pfam" id="PF00856"/>
    </source>
</evidence>
<dbReference type="OMA" id="NETNCHA"/>
<dbReference type="SUPFAM" id="SSF82199">
    <property type="entry name" value="SET domain"/>
    <property type="match status" value="1"/>
</dbReference>
<name>C1EGG0_MICCC</name>
<protein>
    <recommendedName>
        <fullName evidence="2">SET domain-containing protein</fullName>
    </recommendedName>
</protein>
<dbReference type="EMBL" id="CP001331">
    <property type="protein sequence ID" value="ACO67016.1"/>
    <property type="molecule type" value="Genomic_DNA"/>
</dbReference>
<dbReference type="GeneID" id="8248443"/>
<dbReference type="Gene3D" id="2.170.270.10">
    <property type="entry name" value="SET domain"/>
    <property type="match status" value="1"/>
</dbReference>
<organism evidence="3 4">
    <name type="scientific">Micromonas commoda (strain RCC299 / NOUM17 / CCMP2709)</name>
    <name type="common">Picoplanktonic green alga</name>
    <dbReference type="NCBI Taxonomy" id="296587"/>
    <lineage>
        <taxon>Eukaryota</taxon>
        <taxon>Viridiplantae</taxon>
        <taxon>Chlorophyta</taxon>
        <taxon>Mamiellophyceae</taxon>
        <taxon>Mamiellales</taxon>
        <taxon>Mamiellaceae</taxon>
        <taxon>Micromonas</taxon>
    </lineage>
</organism>
<keyword evidence="4" id="KW-1185">Reference proteome</keyword>
<dbReference type="InParanoid" id="C1EGG0"/>
<gene>
    <name evidence="3" type="ORF">MICPUN_63630</name>
</gene>
<reference evidence="3 4" key="1">
    <citation type="journal article" date="2009" name="Science">
        <title>Green evolution and dynamic adaptations revealed by genomes of the marine picoeukaryotes Micromonas.</title>
        <authorList>
            <person name="Worden A.Z."/>
            <person name="Lee J.H."/>
            <person name="Mock T."/>
            <person name="Rouze P."/>
            <person name="Simmons M.P."/>
            <person name="Aerts A.L."/>
            <person name="Allen A.E."/>
            <person name="Cuvelier M.L."/>
            <person name="Derelle E."/>
            <person name="Everett M.V."/>
            <person name="Foulon E."/>
            <person name="Grimwood J."/>
            <person name="Gundlach H."/>
            <person name="Henrissat B."/>
            <person name="Napoli C."/>
            <person name="McDonald S.M."/>
            <person name="Parker M.S."/>
            <person name="Rombauts S."/>
            <person name="Salamov A."/>
            <person name="Von Dassow P."/>
            <person name="Badger J.H."/>
            <person name="Coutinho P.M."/>
            <person name="Demir E."/>
            <person name="Dubchak I."/>
            <person name="Gentemann C."/>
            <person name="Eikrem W."/>
            <person name="Gready J.E."/>
            <person name="John U."/>
            <person name="Lanier W."/>
            <person name="Lindquist E.A."/>
            <person name="Lucas S."/>
            <person name="Mayer K.F."/>
            <person name="Moreau H."/>
            <person name="Not F."/>
            <person name="Otillar R."/>
            <person name="Panaud O."/>
            <person name="Pangilinan J."/>
            <person name="Paulsen I."/>
            <person name="Piegu B."/>
            <person name="Poliakov A."/>
            <person name="Robbens S."/>
            <person name="Schmutz J."/>
            <person name="Toulza E."/>
            <person name="Wyss T."/>
            <person name="Zelensky A."/>
            <person name="Zhou K."/>
            <person name="Armbrust E.V."/>
            <person name="Bhattacharya D."/>
            <person name="Goodenough U.W."/>
            <person name="Van de Peer Y."/>
            <person name="Grigoriev I.V."/>
        </authorList>
    </citation>
    <scope>NUCLEOTIDE SEQUENCE [LARGE SCALE GENOMIC DNA]</scope>
    <source>
        <strain evidence="4">RCC299 / NOUM17</strain>
    </source>
</reference>
<evidence type="ECO:0000313" key="4">
    <source>
        <dbReference type="Proteomes" id="UP000002009"/>
    </source>
</evidence>
<dbReference type="InterPro" id="IPR001214">
    <property type="entry name" value="SET_dom"/>
</dbReference>
<evidence type="ECO:0000313" key="3">
    <source>
        <dbReference type="EMBL" id="ACO67016.1"/>
    </source>
</evidence>
<dbReference type="Proteomes" id="UP000002009">
    <property type="component" value="Chromosome 13"/>
</dbReference>